<reference evidence="6" key="4">
    <citation type="submission" date="2025-09" db="UniProtKB">
        <authorList>
            <consortium name="Ensembl"/>
        </authorList>
    </citation>
    <scope>IDENTIFICATION</scope>
</reference>
<keyword evidence="2" id="KW-0547">Nucleotide-binding</keyword>
<keyword evidence="3" id="KW-0418">Kinase</keyword>
<protein>
    <recommendedName>
        <fullName evidence="8">Nucleoside-diphosphate kinase</fullName>
    </recommendedName>
</protein>
<feature type="chain" id="PRO_5044325533" description="Nucleoside-diphosphate kinase" evidence="5">
    <location>
        <begin position="17"/>
        <end position="1620"/>
    </location>
</feature>
<dbReference type="GO" id="GO:0005524">
    <property type="term" value="F:ATP binding"/>
    <property type="evidence" value="ECO:0007669"/>
    <property type="project" value="InterPro"/>
</dbReference>
<reference evidence="6" key="2">
    <citation type="submission" date="2020-02" db="EMBL/GenBank/DDBJ databases">
        <title>Esox lucius (northern pike) genome, fEsoLuc1, primary haplotype.</title>
        <authorList>
            <person name="Myers G."/>
            <person name="Karagic N."/>
            <person name="Meyer A."/>
            <person name="Pippel M."/>
            <person name="Reichard M."/>
            <person name="Winkler S."/>
            <person name="Tracey A."/>
            <person name="Sims Y."/>
            <person name="Howe K."/>
            <person name="Rhie A."/>
            <person name="Formenti G."/>
            <person name="Durbin R."/>
            <person name="Fedrigo O."/>
            <person name="Jarvis E.D."/>
        </authorList>
    </citation>
    <scope>NUCLEOTIDE SEQUENCE [LARGE SCALE GENOMIC DNA]</scope>
</reference>
<dbReference type="InterPro" id="IPR027417">
    <property type="entry name" value="P-loop_NTPase"/>
</dbReference>
<evidence type="ECO:0000256" key="5">
    <source>
        <dbReference type="SAM" id="SignalP"/>
    </source>
</evidence>
<dbReference type="Bgee" id="ENSELUG00000016588">
    <property type="expression patterns" value="Expressed in mesonephros and 7 other cell types or tissues"/>
</dbReference>
<dbReference type="Proteomes" id="UP000265140">
    <property type="component" value="Chromosome 18"/>
</dbReference>
<evidence type="ECO:0000313" key="7">
    <source>
        <dbReference type="Proteomes" id="UP000265140"/>
    </source>
</evidence>
<feature type="compositionally biased region" description="Acidic residues" evidence="4">
    <location>
        <begin position="958"/>
        <end position="973"/>
    </location>
</feature>
<dbReference type="SUPFAM" id="SSF52540">
    <property type="entry name" value="P-loop containing nucleoside triphosphate hydrolases"/>
    <property type="match status" value="3"/>
</dbReference>
<feature type="region of interest" description="Disordered" evidence="4">
    <location>
        <begin position="917"/>
        <end position="941"/>
    </location>
</feature>
<gene>
    <name evidence="6" type="primary">AK9</name>
</gene>
<dbReference type="GO" id="GO:0006139">
    <property type="term" value="P:nucleobase-containing compound metabolic process"/>
    <property type="evidence" value="ECO:0007669"/>
    <property type="project" value="InterPro"/>
</dbReference>
<reference evidence="6" key="3">
    <citation type="submission" date="2025-08" db="UniProtKB">
        <authorList>
            <consortium name="Ensembl"/>
        </authorList>
    </citation>
    <scope>IDENTIFICATION</scope>
</reference>
<feature type="region of interest" description="Disordered" evidence="4">
    <location>
        <begin position="956"/>
        <end position="978"/>
    </location>
</feature>
<dbReference type="GO" id="GO:0019205">
    <property type="term" value="F:nucleobase-containing compound kinase activity"/>
    <property type="evidence" value="ECO:0007669"/>
    <property type="project" value="InterPro"/>
</dbReference>
<reference evidence="7" key="1">
    <citation type="journal article" date="2014" name="PLoS ONE">
        <title>The genome and linkage map of the northern pike (Esox lucius): conserved synteny revealed between the salmonid sister group and the Neoteleostei.</title>
        <authorList>
            <person name="Rondeau E.B."/>
            <person name="Minkley D.R."/>
            <person name="Leong J.S."/>
            <person name="Messmer A.M."/>
            <person name="Jantzen J.R."/>
            <person name="von Schalburg K.R."/>
            <person name="Lemon C."/>
            <person name="Bird N.H."/>
            <person name="Koop B.F."/>
        </authorList>
    </citation>
    <scope>NUCLEOTIDE SEQUENCE</scope>
</reference>
<dbReference type="Pfam" id="PF00406">
    <property type="entry name" value="ADK"/>
    <property type="match status" value="1"/>
</dbReference>
<organism evidence="6 7">
    <name type="scientific">Esox lucius</name>
    <name type="common">Northern pike</name>
    <dbReference type="NCBI Taxonomy" id="8010"/>
    <lineage>
        <taxon>Eukaryota</taxon>
        <taxon>Metazoa</taxon>
        <taxon>Chordata</taxon>
        <taxon>Craniata</taxon>
        <taxon>Vertebrata</taxon>
        <taxon>Euteleostomi</taxon>
        <taxon>Actinopterygii</taxon>
        <taxon>Neopterygii</taxon>
        <taxon>Teleostei</taxon>
        <taxon>Protacanthopterygii</taxon>
        <taxon>Esociformes</taxon>
        <taxon>Esocidae</taxon>
        <taxon>Esox</taxon>
    </lineage>
</organism>
<dbReference type="InterPro" id="IPR000850">
    <property type="entry name" value="Adenylat/UMP-CMP_kin"/>
</dbReference>
<dbReference type="OMA" id="MESVCGT"/>
<accession>A0A3P8YLK5</accession>
<evidence type="ECO:0000256" key="4">
    <source>
        <dbReference type="SAM" id="MobiDB-lite"/>
    </source>
</evidence>
<feature type="region of interest" description="Disordered" evidence="4">
    <location>
        <begin position="629"/>
        <end position="665"/>
    </location>
</feature>
<evidence type="ECO:0008006" key="8">
    <source>
        <dbReference type="Google" id="ProtNLM"/>
    </source>
</evidence>
<evidence type="ECO:0000256" key="3">
    <source>
        <dbReference type="ARBA" id="ARBA00022777"/>
    </source>
</evidence>
<dbReference type="FunCoup" id="A0A3P8YLK5">
    <property type="interactions" value="129"/>
</dbReference>
<feature type="compositionally biased region" description="Acidic residues" evidence="4">
    <location>
        <begin position="184"/>
        <end position="196"/>
    </location>
</feature>
<name>A0A3P8YLK5_ESOLU</name>
<dbReference type="GeneTree" id="ENSGT00740000115564"/>
<keyword evidence="7" id="KW-1185">Reference proteome</keyword>
<dbReference type="CDD" id="cd01428">
    <property type="entry name" value="ADK"/>
    <property type="match status" value="1"/>
</dbReference>
<dbReference type="PANTHER" id="PTHR23359">
    <property type="entry name" value="NUCLEOTIDE KINASE"/>
    <property type="match status" value="1"/>
</dbReference>
<dbReference type="InParanoid" id="A0A3P8YLK5"/>
<feature type="signal peptide" evidence="5">
    <location>
        <begin position="1"/>
        <end position="16"/>
    </location>
</feature>
<feature type="region of interest" description="Disordered" evidence="4">
    <location>
        <begin position="168"/>
        <end position="196"/>
    </location>
</feature>
<evidence type="ECO:0000256" key="2">
    <source>
        <dbReference type="ARBA" id="ARBA00022741"/>
    </source>
</evidence>
<feature type="compositionally biased region" description="Basic and acidic residues" evidence="4">
    <location>
        <begin position="171"/>
        <end position="183"/>
    </location>
</feature>
<keyword evidence="5" id="KW-0732">Signal</keyword>
<proteinExistence type="predicted"/>
<evidence type="ECO:0000256" key="1">
    <source>
        <dbReference type="ARBA" id="ARBA00022679"/>
    </source>
</evidence>
<evidence type="ECO:0000313" key="6">
    <source>
        <dbReference type="Ensembl" id="ENSELUP00000016755.3"/>
    </source>
</evidence>
<feature type="compositionally biased region" description="Acidic residues" evidence="4">
    <location>
        <begin position="643"/>
        <end position="658"/>
    </location>
</feature>
<dbReference type="Gene3D" id="3.40.50.300">
    <property type="entry name" value="P-loop containing nucleotide triphosphate hydrolases"/>
    <property type="match status" value="4"/>
</dbReference>
<keyword evidence="1" id="KW-0808">Transferase</keyword>
<sequence>MFLNLFFLCHVMFSQSIYFFDAFILDTELLNQHISDKTEKGLEVSCECEDTFLCSVIVDGHSFIFNYIVLLQLLEILTQGKSISEDMMVQLILEKLKSPEVEHYGYVLSCMPTMSEEYLKIQEQIELIKNLRLAPDFIINIKCPDRDLTNRLAGQRQHPETGRVFLMDQWDPPKKDTTKKNMETEAEGEEDDEEQLEENEVQPILHKYILFLLAFLDDFMADHDSLHLFELDGNKNTEELFMPNLTQFYGEGDFQLSVCGVLSQEELLPTLCSCKTVVPGFKWRRSRWGRACPVALKEGKMVKGRPEFSVGFLDKVYVLSSSEAYGKFMLNPRRYLLPPMPRPPCKVSVIGPPCSGKTTLCALLAQHYGAVVVDVEVLMKPVLAKVNQDMLERVRRETTLMAINMVKAQMDLDATHQSIMVTADHPDVLAIVNKALKETLQVETPPLDLYADVLEKHIREVHSDSKRGWVLDNFPRNSSQWATIQDLHVEIVPDILFSLKDSNGEVLYFSDTKCHLAPFIHYPPTPRFCPSTPPISLFLASPHPFLSLDVTLPAVWDKGYPDGPEMDPFKQQLKQFVVDWQHMSSTYTGSHSILEVPGKTPQDLLQEMVMQLEKPFKYASWEVSGVELQEEEEDAQAMAELEKPEDPEEEGEQETEEETGFRRGLGDTQHFCPIALKDNGVLIPCLDDYAARYREKTYYFSSTEARDRFLLSPEEYVSHTQLLQVPAPRIFMLGVRGSGKTEHGKWLAGQLGVFHIQYRELLQERLLPKTQARVPYTDEVEPPEEPPVDLDTLLLQTHNNEEAIKSYLYDGVPLPQDIMEMMLARFWHQEPYKSKGFILEGFPQNPEEVAFMVEQRLYPDTAVVMAVDVRDVVQRLLPPRLAGWRERRNRRREQMSQVRELRHKIWVRGDQGRIYYKMPCRTQSGSRSQLDEDNDDEEDQEFNEGMEKIEAMLREELPPDQEDDGKDEETDAAAEDRLEMEIGVRFEADEDLLNDNRIPKLSINAGRKPRNVRSQLLFKVQPLVTNREAHFHKGQTISYATARKMLSNSYKYNSSFGWWDPVKFMEGDLIQPMQGPWNPTFPVLLHQFIYFFTSKETRDTFLINPIKYLKQPKPNPSLPIKLAIIGPPKSGKTTVATKFAREYGLAHLSIEDVMQTVLASQGKTELAGQMFKHLSQGQTVPDQLVIQCLEVALMNLVCSTRGYVLDGFPVTRSQADLMEARGIIPMRVVELQLDTVEVLKRGLIDKMNPDRPYLMHDSPQILNIRNSNFRREAERVRELYQHQYQNWVSVDGYKSKWWVWNRVLEETSLSMRHIQTYLQRIRTGHAASIDRLCITPMELRSRLGEFGQYCPISLALHRHLVDCSLTTSLELAAEFRGPYYKMCSREHLELFLKNPEKFVIPLCPHRLPPVCMLPKKMTASQVKARFPQQVEMKGFCPVTYLDGRQRYEALVRGSIEYAVEYQERIYIFQNEQKQDLFLRSPETYSNQKLPDKLPPMSEPVQLTSLPMLGYMEQGMAEPLIKALTAVGCLKPKFPYLSMKRSALQYVAYYLKAFNPRNSSYIRQMYKKKLASFEENCELIPYLGSAITRMKENHQEHAIDFEFKLQKFLAFGESSSGLGDL</sequence>
<feature type="compositionally biased region" description="Acidic residues" evidence="4">
    <location>
        <begin position="931"/>
        <end position="941"/>
    </location>
</feature>
<dbReference type="Ensembl" id="ENSELUT00000026183.3">
    <property type="protein sequence ID" value="ENSELUP00000016755.3"/>
    <property type="gene ID" value="ENSELUG00000016588.3"/>
</dbReference>